<organism evidence="2 3">
    <name type="scientific">Methanolobus profundi</name>
    <dbReference type="NCBI Taxonomy" id="487685"/>
    <lineage>
        <taxon>Archaea</taxon>
        <taxon>Methanobacteriati</taxon>
        <taxon>Methanobacteriota</taxon>
        <taxon>Stenosarchaea group</taxon>
        <taxon>Methanomicrobia</taxon>
        <taxon>Methanosarcinales</taxon>
        <taxon>Methanosarcinaceae</taxon>
        <taxon>Methanolobus</taxon>
    </lineage>
</organism>
<feature type="transmembrane region" description="Helical" evidence="1">
    <location>
        <begin position="7"/>
        <end position="28"/>
    </location>
</feature>
<keyword evidence="3" id="KW-1185">Reference proteome</keyword>
<proteinExistence type="predicted"/>
<keyword evidence="1" id="KW-1133">Transmembrane helix</keyword>
<evidence type="ECO:0000313" key="3">
    <source>
        <dbReference type="Proteomes" id="UP000198535"/>
    </source>
</evidence>
<sequence>MVKRRDIFTYFCVLCALMLCLLVCVVLIDNSITNSYTKSDISYTKLDTSSYIKLNYSSYTNNLKITIWHPDNWEVTSVNRFITVTNPETESSVKVFEIVSKYTSLEKAVEDMFRDPSTGYIVTINGHQAYENRIDDRNYGGRSLLIYDGKRFVAVNGRAKLEYYKEDKEIIDNIINSISVN</sequence>
<reference evidence="3" key="1">
    <citation type="submission" date="2016-10" db="EMBL/GenBank/DDBJ databases">
        <authorList>
            <person name="Varghese N."/>
            <person name="Submissions S."/>
        </authorList>
    </citation>
    <scope>NUCLEOTIDE SEQUENCE [LARGE SCALE GENOMIC DNA]</scope>
    <source>
        <strain evidence="3">Mob M</strain>
    </source>
</reference>
<dbReference type="RefSeq" id="WP_091938046.1">
    <property type="nucleotide sequence ID" value="NZ_FOUJ01000007.1"/>
</dbReference>
<gene>
    <name evidence="2" type="ORF">SAMN04488696_2829</name>
</gene>
<evidence type="ECO:0000256" key="1">
    <source>
        <dbReference type="SAM" id="Phobius"/>
    </source>
</evidence>
<accession>A0A1I4UPI8</accession>
<keyword evidence="1" id="KW-0472">Membrane</keyword>
<protein>
    <submittedName>
        <fullName evidence="2">Uncharacterized protein</fullName>
    </submittedName>
</protein>
<keyword evidence="1" id="KW-0812">Transmembrane</keyword>
<dbReference type="EMBL" id="FOUJ01000007">
    <property type="protein sequence ID" value="SFM90917.1"/>
    <property type="molecule type" value="Genomic_DNA"/>
</dbReference>
<evidence type="ECO:0000313" key="2">
    <source>
        <dbReference type="EMBL" id="SFM90917.1"/>
    </source>
</evidence>
<dbReference type="AlphaFoldDB" id="A0A1I4UPI8"/>
<dbReference type="Proteomes" id="UP000198535">
    <property type="component" value="Unassembled WGS sequence"/>
</dbReference>
<name>A0A1I4UPI8_9EURY</name>